<sequence length="175" mass="19799">MVAVNPEFCHQCGAELTERLVHGRERPYCAACDRAFYRNAVPSAGVFVRDGDAVLLMQQADRDSEWATGGEWTLPGGHPEYDEAPRAGAVRELEEETGIRADPADLTLLAAPHSTHLGYHYYMLTYLLDYDDARGELEPGEEASDLRFWTPKEMYADTENTREIDRQRLSLVFED</sequence>
<evidence type="ECO:0000256" key="2">
    <source>
        <dbReference type="ARBA" id="ARBA00022801"/>
    </source>
</evidence>
<name>A0ABD6B3P5_9EURY</name>
<reference evidence="4 5" key="1">
    <citation type="journal article" date="2019" name="Int. J. Syst. Evol. Microbiol.">
        <title>The Global Catalogue of Microorganisms (GCM) 10K type strain sequencing project: providing services to taxonomists for standard genome sequencing and annotation.</title>
        <authorList>
            <consortium name="The Broad Institute Genomics Platform"/>
            <consortium name="The Broad Institute Genome Sequencing Center for Infectious Disease"/>
            <person name="Wu L."/>
            <person name="Ma J."/>
        </authorList>
    </citation>
    <scope>NUCLEOTIDE SEQUENCE [LARGE SCALE GENOMIC DNA]</scope>
    <source>
        <strain evidence="4 5">CGMCC 1.12285</strain>
    </source>
</reference>
<dbReference type="InterPro" id="IPR000086">
    <property type="entry name" value="NUDIX_hydrolase_dom"/>
</dbReference>
<dbReference type="PANTHER" id="PTHR43046:SF14">
    <property type="entry name" value="MUTT_NUDIX FAMILY PROTEIN"/>
    <property type="match status" value="1"/>
</dbReference>
<organism evidence="4 5">
    <name type="scientific">Halolamina salina</name>
    <dbReference type="NCBI Taxonomy" id="1220023"/>
    <lineage>
        <taxon>Archaea</taxon>
        <taxon>Methanobacteriati</taxon>
        <taxon>Methanobacteriota</taxon>
        <taxon>Stenosarchaea group</taxon>
        <taxon>Halobacteria</taxon>
        <taxon>Halobacteriales</taxon>
        <taxon>Haloferacaceae</taxon>
    </lineage>
</organism>
<accession>A0ABD6B3P5</accession>
<dbReference type="Proteomes" id="UP001597111">
    <property type="component" value="Unassembled WGS sequence"/>
</dbReference>
<comment type="cofactor">
    <cofactor evidence="1">
        <name>Mg(2+)</name>
        <dbReference type="ChEBI" id="CHEBI:18420"/>
    </cofactor>
</comment>
<dbReference type="GO" id="GO:0016787">
    <property type="term" value="F:hydrolase activity"/>
    <property type="evidence" value="ECO:0007669"/>
    <property type="project" value="UniProtKB-KW"/>
</dbReference>
<comment type="caution">
    <text evidence="4">The sequence shown here is derived from an EMBL/GenBank/DDBJ whole genome shotgun (WGS) entry which is preliminary data.</text>
</comment>
<dbReference type="PANTHER" id="PTHR43046">
    <property type="entry name" value="GDP-MANNOSE MANNOSYL HYDROLASE"/>
    <property type="match status" value="1"/>
</dbReference>
<dbReference type="InterPro" id="IPR020476">
    <property type="entry name" value="Nudix_hydrolase"/>
</dbReference>
<dbReference type="Pfam" id="PF00293">
    <property type="entry name" value="NUDIX"/>
    <property type="match status" value="1"/>
</dbReference>
<dbReference type="RefSeq" id="WP_379733067.1">
    <property type="nucleotide sequence ID" value="NZ_JBHSWZ010000533.1"/>
</dbReference>
<proteinExistence type="predicted"/>
<keyword evidence="2" id="KW-0378">Hydrolase</keyword>
<dbReference type="InterPro" id="IPR020084">
    <property type="entry name" value="NUDIX_hydrolase_CS"/>
</dbReference>
<evidence type="ECO:0000259" key="3">
    <source>
        <dbReference type="PROSITE" id="PS51462"/>
    </source>
</evidence>
<dbReference type="EMBL" id="JBHUDH010000033">
    <property type="protein sequence ID" value="MFD1525494.1"/>
    <property type="molecule type" value="Genomic_DNA"/>
</dbReference>
<dbReference type="Gene3D" id="3.90.79.10">
    <property type="entry name" value="Nucleoside Triphosphate Pyrophosphohydrolase"/>
    <property type="match status" value="1"/>
</dbReference>
<keyword evidence="5" id="KW-1185">Reference proteome</keyword>
<protein>
    <submittedName>
        <fullName evidence="4">NUDIX domain-containing protein</fullName>
    </submittedName>
</protein>
<evidence type="ECO:0000256" key="1">
    <source>
        <dbReference type="ARBA" id="ARBA00001946"/>
    </source>
</evidence>
<dbReference type="SUPFAM" id="SSF55811">
    <property type="entry name" value="Nudix"/>
    <property type="match status" value="1"/>
</dbReference>
<dbReference type="CDD" id="cd02883">
    <property type="entry name" value="NUDIX_Hydrolase"/>
    <property type="match status" value="1"/>
</dbReference>
<dbReference type="AlphaFoldDB" id="A0ABD6B3P5"/>
<dbReference type="PROSITE" id="PS51462">
    <property type="entry name" value="NUDIX"/>
    <property type="match status" value="1"/>
</dbReference>
<evidence type="ECO:0000313" key="5">
    <source>
        <dbReference type="Proteomes" id="UP001597111"/>
    </source>
</evidence>
<feature type="domain" description="Nudix hydrolase" evidence="3">
    <location>
        <begin position="37"/>
        <end position="171"/>
    </location>
</feature>
<dbReference type="PRINTS" id="PR00502">
    <property type="entry name" value="NUDIXFAMILY"/>
</dbReference>
<dbReference type="PROSITE" id="PS00893">
    <property type="entry name" value="NUDIX_BOX"/>
    <property type="match status" value="1"/>
</dbReference>
<gene>
    <name evidence="4" type="ORF">ACFR9S_04150</name>
</gene>
<evidence type="ECO:0000313" key="4">
    <source>
        <dbReference type="EMBL" id="MFD1525494.1"/>
    </source>
</evidence>
<dbReference type="InterPro" id="IPR015797">
    <property type="entry name" value="NUDIX_hydrolase-like_dom_sf"/>
</dbReference>